<reference evidence="3" key="1">
    <citation type="submission" date="2011-03" db="EMBL/GenBank/DDBJ databases">
        <title>The genome sequence of Vavraia culicis strain floridensis.</title>
        <authorList>
            <consortium name="The Broad Institute Genome Sequencing Platform"/>
            <person name="Cuomo C."/>
            <person name="Becnel J."/>
            <person name="Sanscrainte N."/>
            <person name="Young S.K."/>
            <person name="Zeng Q."/>
            <person name="Gargeya S."/>
            <person name="Fitzgerald M."/>
            <person name="Haas B."/>
            <person name="Abouelleil A."/>
            <person name="Alvarado L."/>
            <person name="Arachchi H.M."/>
            <person name="Berlin A."/>
            <person name="Chapman S.B."/>
            <person name="Gearin G."/>
            <person name="Goldberg J."/>
            <person name="Griggs A."/>
            <person name="Gujja S."/>
            <person name="Hansen M."/>
            <person name="Heiman D."/>
            <person name="Howarth C."/>
            <person name="Larimer J."/>
            <person name="Lui A."/>
            <person name="MacDonald P.J.P."/>
            <person name="McCowen C."/>
            <person name="Montmayeur A."/>
            <person name="Murphy C."/>
            <person name="Neiman D."/>
            <person name="Pearson M."/>
            <person name="Priest M."/>
            <person name="Roberts A."/>
            <person name="Saif S."/>
            <person name="Shea T."/>
            <person name="Sisk P."/>
            <person name="Stolte C."/>
            <person name="Sykes S."/>
            <person name="Wortman J."/>
            <person name="Nusbaum C."/>
            <person name="Birren B."/>
        </authorList>
    </citation>
    <scope>NUCLEOTIDE SEQUENCE [LARGE SCALE GENOMIC DNA]</scope>
    <source>
        <strain evidence="3">floridensis</strain>
    </source>
</reference>
<dbReference type="Proteomes" id="UP000011081">
    <property type="component" value="Unassembled WGS sequence"/>
</dbReference>
<feature type="region of interest" description="Disordered" evidence="1">
    <location>
        <begin position="245"/>
        <end position="268"/>
    </location>
</feature>
<accession>L2GWF2</accession>
<dbReference type="OMA" id="NCITKDY"/>
<protein>
    <submittedName>
        <fullName evidence="2">Uncharacterized protein</fullName>
    </submittedName>
</protein>
<dbReference type="EMBL" id="GL877409">
    <property type="protein sequence ID" value="ELA48001.1"/>
    <property type="molecule type" value="Genomic_DNA"/>
</dbReference>
<dbReference type="InParanoid" id="L2GWF2"/>
<sequence length="985" mass="116573">MLEKEIDDLIFGKKTKKMKVDEEAMKYLKYMVRKCPIELEEDKKEMIELQNCITKDYRNGYRTRSKSVDDVQKDKQMVHGKYTYKDGQVNIDKVINTKSNVSIDPVLESFRGDNVFVRAISSPCNKNRTVAAPLSPVVKILNSIFMILNRKQNQSAARYDLIDEELLKLRREVKNMKKEEEMKLLHIINMVKEHALESLDYVLVEIMKKDVDVSRSVVVMACELLVERINNRFGDNARAREINSTVSGKKKLQDKKLASGEEEPHPHAVHNNETNVLRYNEIIDLLINNFDSFMAIKHHNLSIPTYIVVATQRDREVLVDKRVIRECKKNLKLKIARTFYLKYLLYFDKCDIAIFRYCLSDDEMVIMRRHGGLRKVFRNFYYKTVKKKEWKRLWEFHSKASNYECERDDGVYNSLGHGLNDGMKVNGRKRGVKGTDECDSSVGSLDDLICLNCNHNKPSLLLTLKERIAIVNFITKKCKVDMIVINLLSIFHYKRLRELCLECVSNDVVFNMQIFHFLRKKNEHNFYVFFLSNQNEINLRNREELMSFCHFFMKWRIERWISVSYKYFYVYLDNKNVIDTFIRLVEMSLNRKIAVSECFLNKRTNVNNSKDGLEHLHGIVRYDEDKIVAWLSLEKMRDKNNVEFYNKLLYLMRLIKIKHIPFLDVFAQYEPYVLNTGCFVSYDKLLKRYLTTKANSVKRMLIASGDLRAKDFFDELVRDLERYCTIKKAGDLRGNHEDVSEEEKRENESNIGEDFDNKGVVDKNVKSSTESGHDSHFHVQDSKENYELPKMQKISPDYLEYKRKKTQTLLMTWLYAFPSEHILFQSHIDGLIKDDMLVEWLERFFVKEIVIKYMKYFMSKPHLYLNVLIKATKHKLVLPSDSVPIIIKHFKAPWFIAMYEDILLDLNFEIESKMLLLFYKFFSNRSALIGNFARRIDRNHLFILDELKLLTCRKLVVKCLNEIMYDCEAELFEVIDGFIDEIKLN</sequence>
<dbReference type="VEuPathDB" id="MicrosporidiaDB:VCUG_00584"/>
<dbReference type="HOGENOM" id="CLU_302720_0_0_1"/>
<dbReference type="RefSeq" id="XP_008073602.1">
    <property type="nucleotide sequence ID" value="XM_008075411.1"/>
</dbReference>
<dbReference type="AlphaFoldDB" id="L2GWF2"/>
<name>L2GWF2_VAVCU</name>
<dbReference type="OrthoDB" id="10392194at2759"/>
<feature type="compositionally biased region" description="Basic and acidic residues" evidence="1">
    <location>
        <begin position="254"/>
        <end position="266"/>
    </location>
</feature>
<gene>
    <name evidence="2" type="ORF">VCUG_00584</name>
</gene>
<proteinExistence type="predicted"/>
<organism evidence="2 3">
    <name type="scientific">Vavraia culicis (isolate floridensis)</name>
    <name type="common">Microsporidian parasite</name>
    <dbReference type="NCBI Taxonomy" id="948595"/>
    <lineage>
        <taxon>Eukaryota</taxon>
        <taxon>Fungi</taxon>
        <taxon>Fungi incertae sedis</taxon>
        <taxon>Microsporidia</taxon>
        <taxon>Pleistophoridae</taxon>
        <taxon>Vavraia</taxon>
    </lineage>
</organism>
<evidence type="ECO:0000313" key="3">
    <source>
        <dbReference type="Proteomes" id="UP000011081"/>
    </source>
</evidence>
<dbReference type="GeneID" id="19878469"/>
<keyword evidence="3" id="KW-1185">Reference proteome</keyword>
<evidence type="ECO:0000256" key="1">
    <source>
        <dbReference type="SAM" id="MobiDB-lite"/>
    </source>
</evidence>
<evidence type="ECO:0000313" key="2">
    <source>
        <dbReference type="EMBL" id="ELA48001.1"/>
    </source>
</evidence>